<protein>
    <recommendedName>
        <fullName evidence="4">ATP-binding protein</fullName>
    </recommendedName>
</protein>
<keyword evidence="3" id="KW-1185">Reference proteome</keyword>
<evidence type="ECO:0000313" key="2">
    <source>
        <dbReference type="EMBL" id="MBD2571355.1"/>
    </source>
</evidence>
<dbReference type="Gene3D" id="3.40.50.300">
    <property type="entry name" value="P-loop containing nucleotide triphosphate hydrolases"/>
    <property type="match status" value="1"/>
</dbReference>
<proteinExistence type="predicted"/>
<feature type="non-terminal residue" evidence="2">
    <location>
        <position position="1"/>
    </location>
</feature>
<evidence type="ECO:0008006" key="4">
    <source>
        <dbReference type="Google" id="ProtNLM"/>
    </source>
</evidence>
<name>A0ABR8FMF9_9NOST</name>
<organism evidence="2 3">
    <name type="scientific">Anabaena lutea FACHB-196</name>
    <dbReference type="NCBI Taxonomy" id="2692881"/>
    <lineage>
        <taxon>Bacteria</taxon>
        <taxon>Bacillati</taxon>
        <taxon>Cyanobacteriota</taxon>
        <taxon>Cyanophyceae</taxon>
        <taxon>Nostocales</taxon>
        <taxon>Nostocaceae</taxon>
        <taxon>Anabaena</taxon>
    </lineage>
</organism>
<reference evidence="2 3" key="1">
    <citation type="journal article" date="2020" name="ISME J.">
        <title>Comparative genomics reveals insights into cyanobacterial evolution and habitat adaptation.</title>
        <authorList>
            <person name="Chen M.Y."/>
            <person name="Teng W.K."/>
            <person name="Zhao L."/>
            <person name="Hu C.X."/>
            <person name="Zhou Y.K."/>
            <person name="Han B.P."/>
            <person name="Song L.R."/>
            <person name="Shu W.S."/>
        </authorList>
    </citation>
    <scope>NUCLEOTIDE SEQUENCE [LARGE SCALE GENOMIC DNA]</scope>
    <source>
        <strain evidence="2 3">FACHB-196</strain>
    </source>
</reference>
<gene>
    <name evidence="2" type="ORF">H6G59_26450</name>
</gene>
<dbReference type="RefSeq" id="WP_422603195.1">
    <property type="nucleotide sequence ID" value="NZ_JACJST010000050.1"/>
</dbReference>
<comment type="caution">
    <text evidence="2">The sequence shown here is derived from an EMBL/GenBank/DDBJ whole genome shotgun (WGS) entry which is preliminary data.</text>
</comment>
<accession>A0ABR8FMF9</accession>
<evidence type="ECO:0000313" key="3">
    <source>
        <dbReference type="Proteomes" id="UP000640531"/>
    </source>
</evidence>
<sequence>MSEEQRKAYVEFIRNQQTPYLTGNQTLGKTIDPKDKVEGNEVKSLEIDWFTHAVNYFCVLIWGGQNGGKTTAASHIVKARKNRGDRVIVLDPHAAKGQWEGLEVIGAGMNYKAIDEFMGWYFEECERRYRMLREQGEAAVEKLGRICLVAEELTNYAKRCKNSGDFIQACLSDNRKIFFNCLFISHGRTLALMGDAKGTAKTRDDSFLELHCVAPTGGSSRIWSVKYPGGEFFSVTVPEWNTIFNFGGKTEPTTLTPEKLEEIWDLEYSPEPDTESLNRPTDNSSSDLKASEPGSGTSEPLNRPTDNGSSDLTTRFYTPLKLSKQQILHLINSLNSELTQTQLIERLWHCSKGGSAAWREAYSEFRELTDSQ</sequence>
<feature type="compositionally biased region" description="Polar residues" evidence="1">
    <location>
        <begin position="275"/>
        <end position="312"/>
    </location>
</feature>
<dbReference type="EMBL" id="JACJST010000050">
    <property type="protein sequence ID" value="MBD2571355.1"/>
    <property type="molecule type" value="Genomic_DNA"/>
</dbReference>
<dbReference type="Proteomes" id="UP000640531">
    <property type="component" value="Unassembled WGS sequence"/>
</dbReference>
<feature type="region of interest" description="Disordered" evidence="1">
    <location>
        <begin position="269"/>
        <end position="312"/>
    </location>
</feature>
<dbReference type="InterPro" id="IPR027417">
    <property type="entry name" value="P-loop_NTPase"/>
</dbReference>
<evidence type="ECO:0000256" key="1">
    <source>
        <dbReference type="SAM" id="MobiDB-lite"/>
    </source>
</evidence>